<feature type="transmembrane region" description="Helical" evidence="1">
    <location>
        <begin position="113"/>
        <end position="134"/>
    </location>
</feature>
<evidence type="ECO:0000313" key="2">
    <source>
        <dbReference type="EMBL" id="KAI6645859.1"/>
    </source>
</evidence>
<dbReference type="Proteomes" id="UP001165289">
    <property type="component" value="Unassembled WGS sequence"/>
</dbReference>
<name>A0AAV7JAX0_9METZ</name>
<comment type="caution">
    <text evidence="2">The sequence shown here is derived from an EMBL/GenBank/DDBJ whole genome shotgun (WGS) entry which is preliminary data.</text>
</comment>
<evidence type="ECO:0000313" key="3">
    <source>
        <dbReference type="Proteomes" id="UP001165289"/>
    </source>
</evidence>
<keyword evidence="1" id="KW-1133">Transmembrane helix</keyword>
<dbReference type="AlphaFoldDB" id="A0AAV7JAX0"/>
<keyword evidence="1" id="KW-0472">Membrane</keyword>
<organism evidence="2 3">
    <name type="scientific">Oopsacas minuta</name>
    <dbReference type="NCBI Taxonomy" id="111878"/>
    <lineage>
        <taxon>Eukaryota</taxon>
        <taxon>Metazoa</taxon>
        <taxon>Porifera</taxon>
        <taxon>Hexactinellida</taxon>
        <taxon>Hexasterophora</taxon>
        <taxon>Lyssacinosida</taxon>
        <taxon>Leucopsacidae</taxon>
        <taxon>Oopsacas</taxon>
    </lineage>
</organism>
<keyword evidence="3" id="KW-1185">Reference proteome</keyword>
<accession>A0AAV7JAX0</accession>
<proteinExistence type="predicted"/>
<gene>
    <name evidence="2" type="ORF">LOD99_13118</name>
</gene>
<reference evidence="2 3" key="1">
    <citation type="journal article" date="2023" name="BMC Biol.">
        <title>The compact genome of the sponge Oopsacas minuta (Hexactinellida) is lacking key metazoan core genes.</title>
        <authorList>
            <person name="Santini S."/>
            <person name="Schenkelaars Q."/>
            <person name="Jourda C."/>
            <person name="Duchesne M."/>
            <person name="Belahbib H."/>
            <person name="Rocher C."/>
            <person name="Selva M."/>
            <person name="Riesgo A."/>
            <person name="Vervoort M."/>
            <person name="Leys S.P."/>
            <person name="Kodjabachian L."/>
            <person name="Le Bivic A."/>
            <person name="Borchiellini C."/>
            <person name="Claverie J.M."/>
            <person name="Renard E."/>
        </authorList>
    </citation>
    <scope>NUCLEOTIDE SEQUENCE [LARGE SCALE GENOMIC DNA]</scope>
    <source>
        <strain evidence="2">SPO-2</strain>
    </source>
</reference>
<keyword evidence="1" id="KW-0812">Transmembrane</keyword>
<feature type="transmembrane region" description="Helical" evidence="1">
    <location>
        <begin position="53"/>
        <end position="72"/>
    </location>
</feature>
<feature type="transmembrane region" description="Helical" evidence="1">
    <location>
        <begin position="178"/>
        <end position="201"/>
    </location>
</feature>
<protein>
    <submittedName>
        <fullName evidence="2">Uncharacterized protein</fullName>
    </submittedName>
</protein>
<sequence>MLYSLLFFSFSILTRYITARYLNHHFKLTIVKYIVWLLLQCVIIAFSSTLHTFICSFILFPIIGLINWLVLFRDHRNLSQALKSHLDETSSHNKEEYREELGGYRLYNVFKKVLLFSLLLLVIAFGLVKLNYFFVLIDDSRALAKIFGINLLNEKPRYQYPSEGKRGMEEFVIKITQLIYLFYTLSIVIPSFAMTVFPIFYECVKRYRSRNYTYRYNNDSFAK</sequence>
<feature type="transmembrane region" description="Helical" evidence="1">
    <location>
        <begin position="30"/>
        <end position="47"/>
    </location>
</feature>
<evidence type="ECO:0000256" key="1">
    <source>
        <dbReference type="SAM" id="Phobius"/>
    </source>
</evidence>
<dbReference type="EMBL" id="JAKMXF010000365">
    <property type="protein sequence ID" value="KAI6645859.1"/>
    <property type="molecule type" value="Genomic_DNA"/>
</dbReference>